<feature type="domain" description="Flagellin C-terminal" evidence="6">
    <location>
        <begin position="836"/>
        <end position="919"/>
    </location>
</feature>
<keyword evidence="4" id="KW-0175">Coiled coil</keyword>
<evidence type="ECO:0000256" key="4">
    <source>
        <dbReference type="SAM" id="Coils"/>
    </source>
</evidence>
<dbReference type="Gene3D" id="1.20.1330.10">
    <property type="entry name" value="f41 fragment of flagellin, N-terminal domain"/>
    <property type="match status" value="1"/>
</dbReference>
<dbReference type="AlphaFoldDB" id="A0A447IGE6"/>
<name>A0A447IGE6_9HYPH</name>
<dbReference type="GO" id="GO:0009288">
    <property type="term" value="C:bacterial-type flagellum"/>
    <property type="evidence" value="ECO:0007669"/>
    <property type="project" value="UniProtKB-SubCell"/>
</dbReference>
<dbReference type="RefSeq" id="WP_126152064.1">
    <property type="nucleotide sequence ID" value="NZ_JBHTMH010000001.1"/>
</dbReference>
<sequence>MSDVTLSKAVRSNLMSLQNTAEMMNKTQSRLATGNKVNSALDNPSNFFTASALNSRAADMSNLLDSMASGIKVIEAANNGLTALTKNLESMQSTLRQARQDKSFQTKSFEVGDNSVINLSGGQFGDLNVKVDLASATQEGTKAAVSTAATSFLGPVSTAGGEQGSGARSVISGMGGFTNNDKISVAGVEVTLSEPSVGAPLTADSVANNIRAALQNDPSTLNKFTVTAGTGANSGKVIIETVDPTAEAAEVEFGAGSVAATKGETSFNYSAITSNVSVGGQTIATGSTFDSFVKNLQDGAAAGGYTVTADATTKDIKLTSTAWGGAAPTVTGVPTNSGAVAGSAAETTFTLTSYNDAGTQKLTSAQDLNIAGATGAVSLTAGMTGAQIKSAIEGDANINAAYNVSVDNTTLEVTLEAKTNGTTAPGVTSTKAAVAMSPASMTTSGGSVDLSTGTTDLSAYAGTEFTITDGTNTATHTIANGETAADLMTALNANGFTVTGTNGGLSITSVSGTNFTLTIDSGSTDFGLAASSEASTNGVVASPAGITGAVNTTNGVADTAAVIGQTSTPPVQGASVEAVEAATNNFTVSYDGKTADISIGAVKGGIGSTSNIVEVKEWQDKTVAAVNTTLAQAGITGVEAKFGDDGKFSIVAKTAEAKTIAISGDDSVALFGTDGVKTGVAEKSQLNSTKTVDKFVELINRDHGTKVRASNDNGKLRIENLSTQSLDVGVDKDGNNAVNTTKVDGNSVRANLSKQFNELRDQLDKLSDDASFNGINLLRGDKLKITFNESGTSSIDIQAKDKDGNIRAINASNLSVESLTAEDLDTDEKIDAFLANLSTALTELRSQSSAFGSNLSSVENRQSFTKNMINTLETGAANLTLADTNEEAANLLALQTRQQLSSSALSMASQQDQAVLQLLR</sequence>
<dbReference type="GO" id="GO:0005198">
    <property type="term" value="F:structural molecule activity"/>
    <property type="evidence" value="ECO:0007669"/>
    <property type="project" value="UniProtKB-UniRule"/>
</dbReference>
<evidence type="ECO:0000259" key="6">
    <source>
        <dbReference type="Pfam" id="PF00700"/>
    </source>
</evidence>
<comment type="subcellular location">
    <subcellularLocation>
        <location evidence="3">Secreted</location>
    </subcellularLocation>
    <subcellularLocation>
        <location evidence="3">Bacterial flagellum</location>
    </subcellularLocation>
</comment>
<accession>A0A447IGE6</accession>
<dbReference type="InterPro" id="IPR001029">
    <property type="entry name" value="Flagellin_N"/>
</dbReference>
<evidence type="ECO:0000256" key="1">
    <source>
        <dbReference type="ARBA" id="ARBA00005709"/>
    </source>
</evidence>
<dbReference type="OrthoDB" id="9808068at2"/>
<proteinExistence type="inferred from homology"/>
<dbReference type="InterPro" id="IPR046358">
    <property type="entry name" value="Flagellin_C"/>
</dbReference>
<keyword evidence="2 3" id="KW-0975">Bacterial flagellum</keyword>
<keyword evidence="7" id="KW-0282">Flagellum</keyword>
<dbReference type="Pfam" id="PF00669">
    <property type="entry name" value="Flagellin_N"/>
    <property type="match status" value="1"/>
</dbReference>
<keyword evidence="7" id="KW-0969">Cilium</keyword>
<keyword evidence="7" id="KW-0966">Cell projection</keyword>
<evidence type="ECO:0000313" key="7">
    <source>
        <dbReference type="EMBL" id="VDS06549.1"/>
    </source>
</evidence>
<evidence type="ECO:0000313" key="8">
    <source>
        <dbReference type="Proteomes" id="UP000268844"/>
    </source>
</evidence>
<feature type="coiled-coil region" evidence="4">
    <location>
        <begin position="74"/>
        <end position="101"/>
    </location>
</feature>
<keyword evidence="3" id="KW-0964">Secreted</keyword>
<evidence type="ECO:0000256" key="2">
    <source>
        <dbReference type="ARBA" id="ARBA00023143"/>
    </source>
</evidence>
<keyword evidence="8" id="KW-1185">Reference proteome</keyword>
<dbReference type="Proteomes" id="UP000268844">
    <property type="component" value="Unassembled WGS sequence"/>
</dbReference>
<organism evidence="7 8">
    <name type="scientific">Devosia equisanguinis</name>
    <dbReference type="NCBI Taxonomy" id="2490941"/>
    <lineage>
        <taxon>Bacteria</taxon>
        <taxon>Pseudomonadati</taxon>
        <taxon>Pseudomonadota</taxon>
        <taxon>Alphaproteobacteria</taxon>
        <taxon>Hyphomicrobiales</taxon>
        <taxon>Devosiaceae</taxon>
        <taxon>Devosia</taxon>
    </lineage>
</organism>
<reference evidence="7 8" key="1">
    <citation type="submission" date="2018-12" db="EMBL/GenBank/DDBJ databases">
        <authorList>
            <person name="Criscuolo A."/>
        </authorList>
    </citation>
    <scope>NUCLEOTIDE SEQUENCE [LARGE SCALE GENOMIC DNA]</scope>
    <source>
        <strain evidence="7">ACIP1116281</strain>
    </source>
</reference>
<dbReference type="EMBL" id="UZWD01000051">
    <property type="protein sequence ID" value="VDS06549.1"/>
    <property type="molecule type" value="Genomic_DNA"/>
</dbReference>
<dbReference type="Pfam" id="PF00700">
    <property type="entry name" value="Flagellin_C"/>
    <property type="match status" value="1"/>
</dbReference>
<protein>
    <recommendedName>
        <fullName evidence="3">Flagellin</fullName>
    </recommendedName>
</protein>
<feature type="domain" description="Flagellin N-terminal" evidence="5">
    <location>
        <begin position="13"/>
        <end position="105"/>
    </location>
</feature>
<comment type="function">
    <text evidence="3">Flagellin is the subunit protein which polymerizes to form the filaments of bacterial flagella.</text>
</comment>
<dbReference type="SUPFAM" id="SSF64518">
    <property type="entry name" value="Phase 1 flagellin"/>
    <property type="match status" value="2"/>
</dbReference>
<evidence type="ECO:0000256" key="3">
    <source>
        <dbReference type="RuleBase" id="RU362073"/>
    </source>
</evidence>
<dbReference type="GO" id="GO:0005576">
    <property type="term" value="C:extracellular region"/>
    <property type="evidence" value="ECO:0007669"/>
    <property type="project" value="UniProtKB-SubCell"/>
</dbReference>
<gene>
    <name evidence="7" type="ORF">DEVEQU_03713</name>
</gene>
<evidence type="ECO:0000259" key="5">
    <source>
        <dbReference type="Pfam" id="PF00669"/>
    </source>
</evidence>
<comment type="similarity">
    <text evidence="1 3">Belongs to the bacterial flagellin family.</text>
</comment>